<evidence type="ECO:0000313" key="1">
    <source>
        <dbReference type="EMBL" id="GAA2427023.1"/>
    </source>
</evidence>
<dbReference type="RefSeq" id="WP_344591300.1">
    <property type="nucleotide sequence ID" value="NZ_BAAARW010000016.1"/>
</dbReference>
<proteinExistence type="predicted"/>
<name>A0ABN3JD37_9ACTN</name>
<accession>A0ABN3JD37</accession>
<protein>
    <submittedName>
        <fullName evidence="1">Uncharacterized protein</fullName>
    </submittedName>
</protein>
<evidence type="ECO:0000313" key="2">
    <source>
        <dbReference type="Proteomes" id="UP001501231"/>
    </source>
</evidence>
<sequence>MAPEVENNREFIRRHGDDIEQRVKAKLTEAKQLFSADTHGNYIGLFWWSVCGVATAAAYPGAAEFVELHTQSQIDFTRSVGVALDNVAKTWKGADDASEVRGG</sequence>
<keyword evidence="2" id="KW-1185">Reference proteome</keyword>
<reference evidence="1 2" key="1">
    <citation type="journal article" date="2019" name="Int. J. Syst. Evol. Microbiol.">
        <title>The Global Catalogue of Microorganisms (GCM) 10K type strain sequencing project: providing services to taxonomists for standard genome sequencing and annotation.</title>
        <authorList>
            <consortium name="The Broad Institute Genomics Platform"/>
            <consortium name="The Broad Institute Genome Sequencing Center for Infectious Disease"/>
            <person name="Wu L."/>
            <person name="Ma J."/>
        </authorList>
    </citation>
    <scope>NUCLEOTIDE SEQUENCE [LARGE SCALE GENOMIC DNA]</scope>
    <source>
        <strain evidence="1 2">JCM 3325</strain>
    </source>
</reference>
<comment type="caution">
    <text evidence="1">The sequence shown here is derived from an EMBL/GenBank/DDBJ whole genome shotgun (WGS) entry which is preliminary data.</text>
</comment>
<dbReference type="EMBL" id="BAAARW010000016">
    <property type="protein sequence ID" value="GAA2427023.1"/>
    <property type="molecule type" value="Genomic_DNA"/>
</dbReference>
<organism evidence="1 2">
    <name type="scientific">Actinomadura vinacea</name>
    <dbReference type="NCBI Taxonomy" id="115336"/>
    <lineage>
        <taxon>Bacteria</taxon>
        <taxon>Bacillati</taxon>
        <taxon>Actinomycetota</taxon>
        <taxon>Actinomycetes</taxon>
        <taxon>Streptosporangiales</taxon>
        <taxon>Thermomonosporaceae</taxon>
        <taxon>Actinomadura</taxon>
    </lineage>
</organism>
<gene>
    <name evidence="1" type="ORF">GCM10010191_44690</name>
</gene>
<dbReference type="Proteomes" id="UP001501231">
    <property type="component" value="Unassembled WGS sequence"/>
</dbReference>